<dbReference type="EMBL" id="JAHCVK010000002">
    <property type="protein sequence ID" value="MBT0652909.1"/>
    <property type="molecule type" value="Genomic_DNA"/>
</dbReference>
<dbReference type="Gene3D" id="1.10.1670.10">
    <property type="entry name" value="Helix-hairpin-Helix base-excision DNA repair enzymes (C-terminal)"/>
    <property type="match status" value="1"/>
</dbReference>
<evidence type="ECO:0000313" key="2">
    <source>
        <dbReference type="Proteomes" id="UP000756860"/>
    </source>
</evidence>
<keyword evidence="2" id="KW-1185">Reference proteome</keyword>
<evidence type="ECO:0008006" key="3">
    <source>
        <dbReference type="Google" id="ProtNLM"/>
    </source>
</evidence>
<reference evidence="1 2" key="1">
    <citation type="submission" date="2021-05" db="EMBL/GenBank/DDBJ databases">
        <title>The draft genome of Geobacter luticola JCM 17780.</title>
        <authorList>
            <person name="Xu Z."/>
            <person name="Masuda Y."/>
            <person name="Itoh H."/>
            <person name="Senoo K."/>
        </authorList>
    </citation>
    <scope>NUCLEOTIDE SEQUENCE [LARGE SCALE GENOMIC DNA]</scope>
    <source>
        <strain evidence="1 2">JCM 17780</strain>
    </source>
</reference>
<accession>A0ABS5SC23</accession>
<comment type="caution">
    <text evidence="1">The sequence shown here is derived from an EMBL/GenBank/DDBJ whole genome shotgun (WGS) entry which is preliminary data.</text>
</comment>
<dbReference type="InterPro" id="IPR011257">
    <property type="entry name" value="DNA_glycosylase"/>
</dbReference>
<gene>
    <name evidence="1" type="ORF">KI810_07565</name>
</gene>
<sequence length="303" mass="35188">MTIGRQDQERIKAMANKLHTTLISSGILGKREMPEYLLPLGVEEGSLEHILFITLTVSLDYQRDADTLWKRSRMAYQDERTRYLFDPKLLHEVPYKTIKNDLQKHNVSQKITKDAEIWRTVGVTFYKKWEGDPRKFLADCNWDCPEILSRLKDDSHQYNGRIRRDFPYLRGNKIGPLWVRMLRDNVGISELRNLNMVPIPVDIHVARASMALGVVRGRYNGNLEEIYDQIRFAWREGVLGIQVKNREMVALDMDLPLWLLSRNGCTSRDKVTGICPKTDKCPIKEFCVPGRIDIKGTKIIIDT</sequence>
<name>A0ABS5SC23_9BACT</name>
<dbReference type="SUPFAM" id="SSF48150">
    <property type="entry name" value="DNA-glycosylase"/>
    <property type="match status" value="1"/>
</dbReference>
<dbReference type="RefSeq" id="WP_214174900.1">
    <property type="nucleotide sequence ID" value="NZ_JAHCVK010000002.1"/>
</dbReference>
<dbReference type="Proteomes" id="UP000756860">
    <property type="component" value="Unassembled WGS sequence"/>
</dbReference>
<protein>
    <recommendedName>
        <fullName evidence="3">TIGR02757 family protein</fullName>
    </recommendedName>
</protein>
<evidence type="ECO:0000313" key="1">
    <source>
        <dbReference type="EMBL" id="MBT0652909.1"/>
    </source>
</evidence>
<proteinExistence type="predicted"/>
<dbReference type="InterPro" id="IPR023170">
    <property type="entry name" value="HhH_base_excis_C"/>
</dbReference>
<organism evidence="1 2">
    <name type="scientific">Geomobilimonas luticola</name>
    <dbReference type="NCBI Taxonomy" id="1114878"/>
    <lineage>
        <taxon>Bacteria</taxon>
        <taxon>Pseudomonadati</taxon>
        <taxon>Thermodesulfobacteriota</taxon>
        <taxon>Desulfuromonadia</taxon>
        <taxon>Geobacterales</taxon>
        <taxon>Geobacteraceae</taxon>
        <taxon>Geomobilimonas</taxon>
    </lineage>
</organism>